<dbReference type="AlphaFoldDB" id="A0A655CF93"/>
<protein>
    <submittedName>
        <fullName evidence="1">Uncharacterized protein</fullName>
    </submittedName>
</protein>
<dbReference type="Proteomes" id="UP000041314">
    <property type="component" value="Unassembled WGS sequence"/>
</dbReference>
<dbReference type="EMBL" id="CQPA01000011">
    <property type="protein sequence ID" value="CNU10673.1"/>
    <property type="molecule type" value="Genomic_DNA"/>
</dbReference>
<name>A0A655CF93_SALET</name>
<evidence type="ECO:0000313" key="1">
    <source>
        <dbReference type="EMBL" id="CNU10673.1"/>
    </source>
</evidence>
<reference evidence="1 2" key="1">
    <citation type="submission" date="2015-03" db="EMBL/GenBank/DDBJ databases">
        <authorList>
            <consortium name="Pathogen Informatics"/>
        </authorList>
    </citation>
    <scope>NUCLEOTIDE SEQUENCE [LARGE SCALE GENOMIC DNA]</scope>
    <source>
        <strain evidence="1 2">A1104</strain>
    </source>
</reference>
<proteinExistence type="predicted"/>
<accession>A0A655CF93</accession>
<evidence type="ECO:0000313" key="2">
    <source>
        <dbReference type="Proteomes" id="UP000041314"/>
    </source>
</evidence>
<sequence>MDHLCAILAALRFPVGQHTSSRRQAVFHRCVKIEKAHGKNAGTVANLAGHHPTTTESDVTVQHFAFNGGVDAR</sequence>
<gene>
    <name evidence="1" type="ORF">ERS008198_01929</name>
</gene>
<organism evidence="1 2">
    <name type="scientific">Salmonella enterica subsp. enterica serovar Bovismorbificans</name>
    <dbReference type="NCBI Taxonomy" id="58097"/>
    <lineage>
        <taxon>Bacteria</taxon>
        <taxon>Pseudomonadati</taxon>
        <taxon>Pseudomonadota</taxon>
        <taxon>Gammaproteobacteria</taxon>
        <taxon>Enterobacterales</taxon>
        <taxon>Enterobacteriaceae</taxon>
        <taxon>Salmonella</taxon>
    </lineage>
</organism>